<dbReference type="InterPro" id="IPR051164">
    <property type="entry name" value="NmrA-like_oxidored"/>
</dbReference>
<dbReference type="SUPFAM" id="SSF51735">
    <property type="entry name" value="NAD(P)-binding Rossmann-fold domains"/>
    <property type="match status" value="1"/>
</dbReference>
<comment type="similarity">
    <text evidence="1">Belongs to the NmrA-type oxidoreductase family.</text>
</comment>
<name>A0A0D2FNL1_9EURO</name>
<accession>A0A0D2FNL1</accession>
<dbReference type="GeneID" id="25323632"/>
<evidence type="ECO:0000313" key="4">
    <source>
        <dbReference type="EMBL" id="KIW61624.1"/>
    </source>
</evidence>
<evidence type="ECO:0000256" key="1">
    <source>
        <dbReference type="ARBA" id="ARBA00006328"/>
    </source>
</evidence>
<evidence type="ECO:0000256" key="2">
    <source>
        <dbReference type="ARBA" id="ARBA00022857"/>
    </source>
</evidence>
<dbReference type="EMBL" id="KN847317">
    <property type="protein sequence ID" value="KIW61624.1"/>
    <property type="molecule type" value="Genomic_DNA"/>
</dbReference>
<dbReference type="GO" id="GO:0005634">
    <property type="term" value="C:nucleus"/>
    <property type="evidence" value="ECO:0007669"/>
    <property type="project" value="TreeGrafter"/>
</dbReference>
<sequence>MPEDLIVITCASGQQASHLIPHLLPKYSLRLVVHSSNSHSRLSQLYPSAEVVQADLAEPAQCVPLLHGATTVYHVGPPLHPHETEIGYNMIDAAVRETARPGNTFAHFVYSSVLNPQFRKLLNHDRKRYVEEYLLESGLNFTILNPADFMDMKFPVQDWMAVENDGTPVKWPNITGHNTKSSVTALADLGEIGAKVIREREVHYQAQYPLCSTMPLKPGDVMQAASKAIARELVVDDLSVEAATNLLLTLTRGSLDKVDPRDRDGAERLILFYRRRGLQGNPGVMRWLLGREPTSVQQYLEGQMQKYREGNEKLALKTMKTDSFE</sequence>
<gene>
    <name evidence="4" type="ORF">PV05_01724</name>
</gene>
<reference evidence="4 5" key="1">
    <citation type="submission" date="2015-01" db="EMBL/GenBank/DDBJ databases">
        <title>The Genome Sequence of Exophiala xenobiotica CBS118157.</title>
        <authorList>
            <consortium name="The Broad Institute Genomics Platform"/>
            <person name="Cuomo C."/>
            <person name="de Hoog S."/>
            <person name="Gorbushina A."/>
            <person name="Stielow B."/>
            <person name="Teixiera M."/>
            <person name="Abouelleil A."/>
            <person name="Chapman S.B."/>
            <person name="Priest M."/>
            <person name="Young S.K."/>
            <person name="Wortman J."/>
            <person name="Nusbaum C."/>
            <person name="Birren B."/>
        </authorList>
    </citation>
    <scope>NUCLEOTIDE SEQUENCE [LARGE SCALE GENOMIC DNA]</scope>
    <source>
        <strain evidence="4 5">CBS 118157</strain>
    </source>
</reference>
<feature type="domain" description="NmrA-like" evidence="3">
    <location>
        <begin position="3"/>
        <end position="243"/>
    </location>
</feature>
<dbReference type="AlphaFoldDB" id="A0A0D2FNL1"/>
<evidence type="ECO:0000259" key="3">
    <source>
        <dbReference type="Pfam" id="PF05368"/>
    </source>
</evidence>
<proteinExistence type="inferred from homology"/>
<dbReference type="PANTHER" id="PTHR42748">
    <property type="entry name" value="NITROGEN METABOLITE REPRESSION PROTEIN NMRA FAMILY MEMBER"/>
    <property type="match status" value="1"/>
</dbReference>
<dbReference type="InterPro" id="IPR008030">
    <property type="entry name" value="NmrA-like"/>
</dbReference>
<organism evidence="4 5">
    <name type="scientific">Exophiala xenobiotica</name>
    <dbReference type="NCBI Taxonomy" id="348802"/>
    <lineage>
        <taxon>Eukaryota</taxon>
        <taxon>Fungi</taxon>
        <taxon>Dikarya</taxon>
        <taxon>Ascomycota</taxon>
        <taxon>Pezizomycotina</taxon>
        <taxon>Eurotiomycetes</taxon>
        <taxon>Chaetothyriomycetidae</taxon>
        <taxon>Chaetothyriales</taxon>
        <taxon>Herpotrichiellaceae</taxon>
        <taxon>Exophiala</taxon>
    </lineage>
</organism>
<dbReference type="HOGENOM" id="CLU_007383_10_2_1"/>
<dbReference type="OrthoDB" id="419598at2759"/>
<dbReference type="InterPro" id="IPR036291">
    <property type="entry name" value="NAD(P)-bd_dom_sf"/>
</dbReference>
<dbReference type="STRING" id="348802.A0A0D2FNL1"/>
<dbReference type="Pfam" id="PF05368">
    <property type="entry name" value="NmrA"/>
    <property type="match status" value="1"/>
</dbReference>
<evidence type="ECO:0000313" key="5">
    <source>
        <dbReference type="Proteomes" id="UP000054342"/>
    </source>
</evidence>
<dbReference type="RefSeq" id="XP_013322208.1">
    <property type="nucleotide sequence ID" value="XM_013466754.1"/>
</dbReference>
<keyword evidence="2" id="KW-0521">NADP</keyword>
<dbReference type="Gene3D" id="3.40.50.720">
    <property type="entry name" value="NAD(P)-binding Rossmann-like Domain"/>
    <property type="match status" value="1"/>
</dbReference>
<keyword evidence="5" id="KW-1185">Reference proteome</keyword>
<protein>
    <recommendedName>
        <fullName evidence="3">NmrA-like domain-containing protein</fullName>
    </recommendedName>
</protein>
<dbReference type="Proteomes" id="UP000054342">
    <property type="component" value="Unassembled WGS sequence"/>
</dbReference>
<dbReference type="PANTHER" id="PTHR42748:SF31">
    <property type="entry name" value="NMRA-LIKE DOMAIN-CONTAINING PROTEIN-RELATED"/>
    <property type="match status" value="1"/>
</dbReference>